<name>A0A7X5RMM5_9ALTE</name>
<keyword evidence="2 8" id="KW-0479">Metal-binding</keyword>
<keyword evidence="11" id="KW-1185">Reference proteome</keyword>
<keyword evidence="3 8" id="KW-0732">Signal</keyword>
<dbReference type="InterPro" id="IPR030873">
    <property type="entry name" value="Protease_BepA"/>
</dbReference>
<accession>A0A7X5RMM5</accession>
<dbReference type="EMBL" id="JAAAWN010000031">
    <property type="protein sequence ID" value="NDV92909.1"/>
    <property type="molecule type" value="Genomic_DNA"/>
</dbReference>
<organism evidence="10 11">
    <name type="scientific">Alteromonas profundi</name>
    <dbReference type="NCBI Taxonomy" id="2696062"/>
    <lineage>
        <taxon>Bacteria</taxon>
        <taxon>Pseudomonadati</taxon>
        <taxon>Pseudomonadota</taxon>
        <taxon>Gammaproteobacteria</taxon>
        <taxon>Alteromonadales</taxon>
        <taxon>Alteromonadaceae</taxon>
        <taxon>Alteromonas/Salinimonas group</taxon>
        <taxon>Alteromonas</taxon>
    </lineage>
</organism>
<comment type="subcellular location">
    <subcellularLocation>
        <location evidence="8">Periplasm</location>
    </subcellularLocation>
</comment>
<evidence type="ECO:0000256" key="3">
    <source>
        <dbReference type="ARBA" id="ARBA00022729"/>
    </source>
</evidence>
<feature type="active site" evidence="8">
    <location>
        <position position="139"/>
    </location>
</feature>
<dbReference type="AlphaFoldDB" id="A0A7X5RMM5"/>
<dbReference type="RefSeq" id="WP_163088077.1">
    <property type="nucleotide sequence ID" value="NZ_JAAAWN010000031.1"/>
</dbReference>
<keyword evidence="5 8" id="KW-0378">Hydrolase</keyword>
<gene>
    <name evidence="10" type="ORF">GTH32_17210</name>
</gene>
<keyword evidence="4 8" id="KW-0574">Periplasm</keyword>
<dbReference type="SUPFAM" id="SSF48452">
    <property type="entry name" value="TPR-like"/>
    <property type="match status" value="1"/>
</dbReference>
<dbReference type="PANTHER" id="PTHR22726">
    <property type="entry name" value="METALLOENDOPEPTIDASE OMA1"/>
    <property type="match status" value="1"/>
</dbReference>
<feature type="signal peptide" evidence="8">
    <location>
        <begin position="1"/>
        <end position="24"/>
    </location>
</feature>
<proteinExistence type="inferred from homology"/>
<comment type="cofactor">
    <cofactor evidence="8">
        <name>Zn(2+)</name>
        <dbReference type="ChEBI" id="CHEBI:29105"/>
    </cofactor>
    <text evidence="8">Binds 1 zinc ion per subunit.</text>
</comment>
<dbReference type="InterPro" id="IPR001915">
    <property type="entry name" value="Peptidase_M48"/>
</dbReference>
<feature type="binding site" evidence="8">
    <location>
        <position position="142"/>
    </location>
    <ligand>
        <name>Zn(2+)</name>
        <dbReference type="ChEBI" id="CHEBI:29105"/>
        <note>catalytic</note>
    </ligand>
</feature>
<dbReference type="InterPro" id="IPR051156">
    <property type="entry name" value="Mito/Outer_Membr_Metalloprot"/>
</dbReference>
<comment type="similarity">
    <text evidence="8">Belongs to the peptidase M48 family. BepA subfamily.</text>
</comment>
<keyword evidence="6 8" id="KW-0862">Zinc</keyword>
<keyword evidence="1 8" id="KW-0645">Protease</keyword>
<feature type="binding site" evidence="8">
    <location>
        <position position="203"/>
    </location>
    <ligand>
        <name>Zn(2+)</name>
        <dbReference type="ChEBI" id="CHEBI:29105"/>
        <note>catalytic</note>
    </ligand>
</feature>
<feature type="chain" id="PRO_5031640582" description="Putative beta-barrel assembly-enhancing protease" evidence="8">
    <location>
        <begin position="25"/>
        <end position="488"/>
    </location>
</feature>
<dbReference type="InterPro" id="IPR011990">
    <property type="entry name" value="TPR-like_helical_dom_sf"/>
</dbReference>
<keyword evidence="7 8" id="KW-0482">Metalloprotease</keyword>
<dbReference type="GO" id="GO:0008270">
    <property type="term" value="F:zinc ion binding"/>
    <property type="evidence" value="ECO:0007669"/>
    <property type="project" value="UniProtKB-UniRule"/>
</dbReference>
<dbReference type="Proteomes" id="UP000470213">
    <property type="component" value="Unassembled WGS sequence"/>
</dbReference>
<feature type="active site" description="Proton donor" evidence="8">
    <location>
        <position position="207"/>
    </location>
</feature>
<evidence type="ECO:0000313" key="11">
    <source>
        <dbReference type="Proteomes" id="UP000470213"/>
    </source>
</evidence>
<dbReference type="GO" id="GO:0051603">
    <property type="term" value="P:proteolysis involved in protein catabolic process"/>
    <property type="evidence" value="ECO:0007669"/>
    <property type="project" value="TreeGrafter"/>
</dbReference>
<evidence type="ECO:0000256" key="2">
    <source>
        <dbReference type="ARBA" id="ARBA00022723"/>
    </source>
</evidence>
<comment type="caution">
    <text evidence="10">The sequence shown here is derived from an EMBL/GenBank/DDBJ whole genome shotgun (WGS) entry which is preliminary data.</text>
</comment>
<dbReference type="Gene3D" id="3.30.2010.10">
    <property type="entry name" value="Metalloproteases ('zincins'), catalytic domain"/>
    <property type="match status" value="1"/>
</dbReference>
<dbReference type="GO" id="GO:0016020">
    <property type="term" value="C:membrane"/>
    <property type="evidence" value="ECO:0007669"/>
    <property type="project" value="InterPro"/>
</dbReference>
<evidence type="ECO:0000256" key="5">
    <source>
        <dbReference type="ARBA" id="ARBA00022801"/>
    </source>
</evidence>
<evidence type="ECO:0000256" key="8">
    <source>
        <dbReference type="HAMAP-Rule" id="MF_00997"/>
    </source>
</evidence>
<dbReference type="Pfam" id="PF01435">
    <property type="entry name" value="Peptidase_M48"/>
    <property type="match status" value="1"/>
</dbReference>
<dbReference type="GO" id="GO:0042597">
    <property type="term" value="C:periplasmic space"/>
    <property type="evidence" value="ECO:0007669"/>
    <property type="project" value="UniProtKB-SubCell"/>
</dbReference>
<feature type="domain" description="Peptidase M48" evidence="9">
    <location>
        <begin position="75"/>
        <end position="261"/>
    </location>
</feature>
<evidence type="ECO:0000256" key="6">
    <source>
        <dbReference type="ARBA" id="ARBA00022833"/>
    </source>
</evidence>
<reference evidence="10 11" key="1">
    <citation type="submission" date="2020-01" db="EMBL/GenBank/DDBJ databases">
        <authorList>
            <person name="Chen J."/>
            <person name="Zhu S."/>
            <person name="Yang J."/>
        </authorList>
    </citation>
    <scope>NUCLEOTIDE SEQUENCE [LARGE SCALE GENOMIC DNA]</scope>
    <source>
        <strain evidence="10 11">345S023</strain>
    </source>
</reference>
<dbReference type="HAMAP" id="MF_00997">
    <property type="entry name" value="Protease_BepA"/>
    <property type="match status" value="1"/>
</dbReference>
<dbReference type="GO" id="GO:0004222">
    <property type="term" value="F:metalloendopeptidase activity"/>
    <property type="evidence" value="ECO:0007669"/>
    <property type="project" value="InterPro"/>
</dbReference>
<evidence type="ECO:0000313" key="10">
    <source>
        <dbReference type="EMBL" id="NDV92909.1"/>
    </source>
</evidence>
<dbReference type="EC" id="3.4.-.-" evidence="8"/>
<comment type="function">
    <text evidence="8">Functions as both a chaperone and a metalloprotease. Maintains the integrity of the outer membrane by promoting either the assembly or the elimination of outer membrane proteins, depending on their folding state.</text>
</comment>
<dbReference type="Gene3D" id="1.25.40.10">
    <property type="entry name" value="Tetratricopeptide repeat domain"/>
    <property type="match status" value="1"/>
</dbReference>
<evidence type="ECO:0000256" key="7">
    <source>
        <dbReference type="ARBA" id="ARBA00023049"/>
    </source>
</evidence>
<sequence length="488" mass="54912" precursor="true">MNRRLTPCWFFFSFLLLASLSAVAQDSAYTNKNALPEIGVVASDAISLDKEMIVGDAVMRQMRGQSPVIGDPVLTEYLQDLGNRLVVHAENAKFPFEFFWVDNDAINAFAFFGGHIGVHTGLMRRAETESELASVLAHEISHVTQRHIARKMQAQKRSSPLAIASLIGGMLIAIANPEAGMAAMQAGSAASAQMQIDYTRTNEQEADRIGISMLARAGFDVKGAADFFSTMAEQYRMASRPPARLLTHPLTETRIADARARAADYPSRRVMPSLQFELAKSRVKARYSFEPDYAVDYYKAELDKKAYKIKDAALYGLALAYMRNEDNQKALDIMRNVLLKNDPDNLFYLDAATDIFIALGEPLKAVELLTPHVALNPRNQVLALNQANALISASRYDEAISLLKDFLLVNKEHQIAYQLMSEAYQKDKRFSQMHQSKAEVYALYGAYTRAVDELQYAYNFAGEDHLQKQRIRARIKQFRDQEERLQRL</sequence>
<feature type="binding site" evidence="8">
    <location>
        <position position="138"/>
    </location>
    <ligand>
        <name>Zn(2+)</name>
        <dbReference type="ChEBI" id="CHEBI:29105"/>
        <note>catalytic</note>
    </ligand>
</feature>
<evidence type="ECO:0000256" key="4">
    <source>
        <dbReference type="ARBA" id="ARBA00022764"/>
    </source>
</evidence>
<evidence type="ECO:0000259" key="9">
    <source>
        <dbReference type="Pfam" id="PF01435"/>
    </source>
</evidence>
<protein>
    <recommendedName>
        <fullName evidence="8">Putative beta-barrel assembly-enhancing protease</fullName>
        <ecNumber evidence="8">3.4.-.-</ecNumber>
    </recommendedName>
</protein>
<evidence type="ECO:0000256" key="1">
    <source>
        <dbReference type="ARBA" id="ARBA00022670"/>
    </source>
</evidence>
<dbReference type="PANTHER" id="PTHR22726:SF1">
    <property type="entry name" value="METALLOENDOPEPTIDASE OMA1, MITOCHONDRIAL"/>
    <property type="match status" value="1"/>
</dbReference>